<reference evidence="2 3" key="1">
    <citation type="submission" date="2021-01" db="EMBL/GenBank/DDBJ databases">
        <title>Whole genome shotgun sequence of Planotetraspora kaengkrachanensis NBRC 104272.</title>
        <authorList>
            <person name="Komaki H."/>
            <person name="Tamura T."/>
        </authorList>
    </citation>
    <scope>NUCLEOTIDE SEQUENCE [LARGE SCALE GENOMIC DNA]</scope>
    <source>
        <strain evidence="2 3">NBRC 104272</strain>
    </source>
</reference>
<evidence type="ECO:0000313" key="3">
    <source>
        <dbReference type="Proteomes" id="UP000630097"/>
    </source>
</evidence>
<dbReference type="RefSeq" id="WP_203886404.1">
    <property type="nucleotide sequence ID" value="NZ_BAABHH010000022.1"/>
</dbReference>
<feature type="transmembrane region" description="Helical" evidence="1">
    <location>
        <begin position="41"/>
        <end position="64"/>
    </location>
</feature>
<organism evidence="2 3">
    <name type="scientific">Planotetraspora kaengkrachanensis</name>
    <dbReference type="NCBI Taxonomy" id="575193"/>
    <lineage>
        <taxon>Bacteria</taxon>
        <taxon>Bacillati</taxon>
        <taxon>Actinomycetota</taxon>
        <taxon>Actinomycetes</taxon>
        <taxon>Streptosporangiales</taxon>
        <taxon>Streptosporangiaceae</taxon>
        <taxon>Planotetraspora</taxon>
    </lineage>
</organism>
<keyword evidence="1" id="KW-0472">Membrane</keyword>
<evidence type="ECO:0000256" key="1">
    <source>
        <dbReference type="SAM" id="Phobius"/>
    </source>
</evidence>
<name>A0A8J3PXW9_9ACTN</name>
<protein>
    <submittedName>
        <fullName evidence="2">Uncharacterized protein</fullName>
    </submittedName>
</protein>
<proteinExistence type="predicted"/>
<keyword evidence="1" id="KW-0812">Transmembrane</keyword>
<accession>A0A8J3PXW9</accession>
<sequence>MKEDLQARVRSAFQARTAAVPDPQPPNWTTARGRRGGWSRFAPLMAAGAVLGVLAGGALISVAVGSDQTGPVTAGPAPVTASPVASCAADLPSRVLPKWARTGFTDPEPRMPYVLGDRGDIAAIIFGYPLTAPPLPDRSNKILWVSRVPLDPGDPLRIEARLAGSGTVVERTVLGGPGPSGIDLPRSGCWHLTLRWSGHTDTMSLRYSPRN</sequence>
<comment type="caution">
    <text evidence="2">The sequence shown here is derived from an EMBL/GenBank/DDBJ whole genome shotgun (WGS) entry which is preliminary data.</text>
</comment>
<dbReference type="EMBL" id="BONV01000036">
    <property type="protein sequence ID" value="GIG83078.1"/>
    <property type="molecule type" value="Genomic_DNA"/>
</dbReference>
<evidence type="ECO:0000313" key="2">
    <source>
        <dbReference type="EMBL" id="GIG83078.1"/>
    </source>
</evidence>
<dbReference type="Proteomes" id="UP000630097">
    <property type="component" value="Unassembled WGS sequence"/>
</dbReference>
<keyword evidence="3" id="KW-1185">Reference proteome</keyword>
<keyword evidence="1" id="KW-1133">Transmembrane helix</keyword>
<dbReference type="AlphaFoldDB" id="A0A8J3PXW9"/>
<gene>
    <name evidence="2" type="ORF">Pka01_62050</name>
</gene>